<evidence type="ECO:0000256" key="1">
    <source>
        <dbReference type="SAM" id="MobiDB-lite"/>
    </source>
</evidence>
<dbReference type="AlphaFoldDB" id="A0A1D9N9J3"/>
<name>A0A1D9N9J3_KLEPN</name>
<organism evidence="2">
    <name type="scientific">Klebsiella pneumoniae subsp. pneumoniae</name>
    <dbReference type="NCBI Taxonomy" id="72407"/>
    <lineage>
        <taxon>Bacteria</taxon>
        <taxon>Pseudomonadati</taxon>
        <taxon>Pseudomonadota</taxon>
        <taxon>Gammaproteobacteria</taxon>
        <taxon>Enterobacterales</taxon>
        <taxon>Enterobacteriaceae</taxon>
        <taxon>Klebsiella/Raoultella group</taxon>
        <taxon>Klebsiella</taxon>
        <taxon>Klebsiella pneumoniae complex</taxon>
    </lineage>
</organism>
<evidence type="ECO:0000313" key="2">
    <source>
        <dbReference type="EMBL" id="AOZ86939.1"/>
    </source>
</evidence>
<dbReference type="EMBL" id="CP016402">
    <property type="protein sequence ID" value="AOZ86939.1"/>
    <property type="molecule type" value="Genomic_DNA"/>
</dbReference>
<keyword evidence="2" id="KW-0614">Plasmid</keyword>
<sequence length="56" mass="6519">MIWTQLPWINRDIVVLLSQSGASYAVPIRQPGEKWRMQGRCRKPQRSEKAHAGWTV</sequence>
<feature type="compositionally biased region" description="Basic and acidic residues" evidence="1">
    <location>
        <begin position="45"/>
        <end position="56"/>
    </location>
</feature>
<gene>
    <name evidence="2" type="ORF">A7K74_23</name>
</gene>
<geneLocation type="plasmid" evidence="2">
    <name>pF77</name>
</geneLocation>
<protein>
    <submittedName>
        <fullName evidence="2">Uncharacterized protein</fullName>
    </submittedName>
</protein>
<feature type="region of interest" description="Disordered" evidence="1">
    <location>
        <begin position="36"/>
        <end position="56"/>
    </location>
</feature>
<proteinExistence type="predicted"/>
<reference evidence="2" key="1">
    <citation type="submission" date="2016-07" db="EMBL/GenBank/DDBJ databases">
        <authorList>
            <person name="Zhai Y."/>
            <person name="He Z."/>
            <person name="Kang Y."/>
            <person name="Yu H."/>
            <person name="Wang J."/>
            <person name="Du P."/>
            <person name="Zhang Z."/>
            <person name="Chen Y."/>
            <person name="Hu S."/>
            <person name="Gao Z."/>
        </authorList>
    </citation>
    <scope>NUCLEOTIDE SEQUENCE [LARGE SCALE GENOMIC DNA]</scope>
    <source>
        <strain evidence="2">F77</strain>
        <plasmid evidence="2">pF77</plasmid>
    </source>
</reference>
<accession>A0A1D9N9J3</accession>